<dbReference type="Gene3D" id="3.40.366.10">
    <property type="entry name" value="Malonyl-Coenzyme A Acyl Carrier Protein, domain 2"/>
    <property type="match status" value="1"/>
</dbReference>
<accession>A0ABP8FWL2</accession>
<dbReference type="EMBL" id="BAABET010000004">
    <property type="protein sequence ID" value="GAA4312474.1"/>
    <property type="molecule type" value="Genomic_DNA"/>
</dbReference>
<proteinExistence type="predicted"/>
<reference evidence="3" key="1">
    <citation type="journal article" date="2019" name="Int. J. Syst. Evol. Microbiol.">
        <title>The Global Catalogue of Microorganisms (GCM) 10K type strain sequencing project: providing services to taxonomists for standard genome sequencing and annotation.</title>
        <authorList>
            <consortium name="The Broad Institute Genomics Platform"/>
            <consortium name="The Broad Institute Genome Sequencing Center for Infectious Disease"/>
            <person name="Wu L."/>
            <person name="Ma J."/>
        </authorList>
    </citation>
    <scope>NUCLEOTIDE SEQUENCE [LARGE SCALE GENOMIC DNA]</scope>
    <source>
        <strain evidence="3">JCM 31290</strain>
    </source>
</reference>
<feature type="domain" description="Malonyl-CoA:ACP transacylase (MAT)" evidence="1">
    <location>
        <begin position="21"/>
        <end position="320"/>
    </location>
</feature>
<sequence>MPLTTALAFPPFSNPYPPGILRTLAHTNASVAAALEMTDQKLAEIGQPPVTGRLTTGASGPAPSLETEYVHNLVAATLVPYSVYASLELKVQPAILLGHGAGFNVGSVITDLMSMTETIDVLLTGFLEAKRISLRGGMLALAVNRQTAAAMCRQLSEDGLHVGMINTPNQTVVCGRFDDLDLLESHAERKGISCRRLPALLPIHTPLFKPAALQAILRQEERTVQPVLPPLYFTTECRPIVETDTVRNASLTIWTKPANLIESVTDLQENFGVNHFIEVNTTPTLAPMIIQNARPGTRVDGPPPGITDAADVLPFLTGAH</sequence>
<dbReference type="SUPFAM" id="SSF55048">
    <property type="entry name" value="Probable ACP-binding domain of malonyl-CoA ACP transacylase"/>
    <property type="match status" value="1"/>
</dbReference>
<dbReference type="InterPro" id="IPR001227">
    <property type="entry name" value="Ac_transferase_dom_sf"/>
</dbReference>
<dbReference type="PANTHER" id="PTHR42681:SF6">
    <property type="entry name" value="BLL0263 PROTEIN"/>
    <property type="match status" value="1"/>
</dbReference>
<gene>
    <name evidence="2" type="ORF">GCM10023086_33050</name>
</gene>
<dbReference type="PANTHER" id="PTHR42681">
    <property type="entry name" value="MALONYL-COA-ACYL CARRIER PROTEIN TRANSACYLASE, MITOCHONDRIAL"/>
    <property type="match status" value="1"/>
</dbReference>
<dbReference type="Proteomes" id="UP001501115">
    <property type="component" value="Unassembled WGS sequence"/>
</dbReference>
<organism evidence="2 3">
    <name type="scientific">Streptomyces venetus</name>
    <dbReference type="NCBI Taxonomy" id="1701086"/>
    <lineage>
        <taxon>Bacteria</taxon>
        <taxon>Bacillati</taxon>
        <taxon>Actinomycetota</taxon>
        <taxon>Actinomycetes</taxon>
        <taxon>Kitasatosporales</taxon>
        <taxon>Streptomycetaceae</taxon>
        <taxon>Streptomyces</taxon>
    </lineage>
</organism>
<evidence type="ECO:0000259" key="1">
    <source>
        <dbReference type="SMART" id="SM00827"/>
    </source>
</evidence>
<evidence type="ECO:0000313" key="3">
    <source>
        <dbReference type="Proteomes" id="UP001501115"/>
    </source>
</evidence>
<name>A0ABP8FWL2_9ACTN</name>
<dbReference type="RefSeq" id="WP_345662245.1">
    <property type="nucleotide sequence ID" value="NZ_BAABET010000004.1"/>
</dbReference>
<dbReference type="InterPro" id="IPR016036">
    <property type="entry name" value="Malonyl_transacylase_ACP-bd"/>
</dbReference>
<dbReference type="InterPro" id="IPR050858">
    <property type="entry name" value="Mal-CoA-ACP_Trans/PKS_FabD"/>
</dbReference>
<comment type="caution">
    <text evidence="2">The sequence shown here is derived from an EMBL/GenBank/DDBJ whole genome shotgun (WGS) entry which is preliminary data.</text>
</comment>
<protein>
    <recommendedName>
        <fullName evidence="1">Malonyl-CoA:ACP transacylase (MAT) domain-containing protein</fullName>
    </recommendedName>
</protein>
<dbReference type="InterPro" id="IPR016035">
    <property type="entry name" value="Acyl_Trfase/lysoPLipase"/>
</dbReference>
<dbReference type="SUPFAM" id="SSF52151">
    <property type="entry name" value="FabD/lysophospholipase-like"/>
    <property type="match status" value="1"/>
</dbReference>
<dbReference type="SMART" id="SM00827">
    <property type="entry name" value="PKS_AT"/>
    <property type="match status" value="1"/>
</dbReference>
<dbReference type="InterPro" id="IPR014043">
    <property type="entry name" value="Acyl_transferase_dom"/>
</dbReference>
<evidence type="ECO:0000313" key="2">
    <source>
        <dbReference type="EMBL" id="GAA4312474.1"/>
    </source>
</evidence>
<keyword evidence="3" id="KW-1185">Reference proteome</keyword>